<proteinExistence type="predicted"/>
<accession>A0A8S1P135</accession>
<dbReference type="InterPro" id="IPR017907">
    <property type="entry name" value="Znf_RING_CS"/>
</dbReference>
<keyword evidence="1" id="KW-0479">Metal-binding</keyword>
<feature type="domain" description="RING-type" evidence="5">
    <location>
        <begin position="409"/>
        <end position="457"/>
    </location>
</feature>
<keyword evidence="3" id="KW-0862">Zinc</keyword>
<keyword evidence="2 4" id="KW-0863">Zinc-finger</keyword>
<protein>
    <recommendedName>
        <fullName evidence="5">RING-type domain-containing protein</fullName>
    </recommendedName>
</protein>
<dbReference type="EMBL" id="CAJJDM010000104">
    <property type="protein sequence ID" value="CAD8096303.1"/>
    <property type="molecule type" value="Genomic_DNA"/>
</dbReference>
<evidence type="ECO:0000313" key="7">
    <source>
        <dbReference type="Proteomes" id="UP000688137"/>
    </source>
</evidence>
<dbReference type="InterPro" id="IPR001841">
    <property type="entry name" value="Znf_RING"/>
</dbReference>
<organism evidence="6 7">
    <name type="scientific">Paramecium primaurelia</name>
    <dbReference type="NCBI Taxonomy" id="5886"/>
    <lineage>
        <taxon>Eukaryota</taxon>
        <taxon>Sar</taxon>
        <taxon>Alveolata</taxon>
        <taxon>Ciliophora</taxon>
        <taxon>Intramacronucleata</taxon>
        <taxon>Oligohymenophorea</taxon>
        <taxon>Peniculida</taxon>
        <taxon>Parameciidae</taxon>
        <taxon>Paramecium</taxon>
    </lineage>
</organism>
<dbReference type="Proteomes" id="UP000688137">
    <property type="component" value="Unassembled WGS sequence"/>
</dbReference>
<dbReference type="PROSITE" id="PS50089">
    <property type="entry name" value="ZF_RING_2"/>
    <property type="match status" value="2"/>
</dbReference>
<feature type="domain" description="RING-type" evidence="5">
    <location>
        <begin position="265"/>
        <end position="304"/>
    </location>
</feature>
<reference evidence="6" key="1">
    <citation type="submission" date="2021-01" db="EMBL/GenBank/DDBJ databases">
        <authorList>
            <consortium name="Genoscope - CEA"/>
            <person name="William W."/>
        </authorList>
    </citation>
    <scope>NUCLEOTIDE SEQUENCE</scope>
</reference>
<evidence type="ECO:0000256" key="3">
    <source>
        <dbReference type="ARBA" id="ARBA00022833"/>
    </source>
</evidence>
<sequence length="576" mass="68991">MQAGKIYPIPNNLKNQNKELEKYDYMQCVGSNFEFTLLVSMLDCFLANENINKIQMLVTPQRPYSYSSQQIAQKIQNFIIKERNLLIFYQSVQNSDPLFKKTNQFLYEFCNNYEQPQSQQLKQKIIILTKIFQVSFFIFGELIRKVENSNTWIFIYQHQKQLYYYVKQFYEDFKPKIRSINFQKLKQSDVLYEKNKISENKNIDYKNYTDQIVKKRVIEESKDDERQITESQQYLSKRTFQNQVFGDQIEHQQNKDDPKNSIQFCLNCYDRSQTPLFINKNCGHSFCAKCIENITNLEKCYSQCQKQNCTKLIDSISAFYYCQNISTFRKEKILQLEFKQCNGCGITNIQKSEQFENDCKHTFCIDCSIIFTKQSCQDKIPCSYFGCTYKINYRNLNEYLKQQQIKFECSKCQLKIYRENLYCNEPCAHYLCIPCLDELLLKNKNNNTDQYLCPIHECNEVLNQPQFSQFLCENQSKLLKNQSNIQYQLQEQQNIYQVNQMQPIFQIKEYFNEDKNMVIMRNYQEEKQIQNQNQCSLCFKDFSSNQQLKKLDCLIHQIGDCCFSKYQQCPLCAKYQ</sequence>
<evidence type="ECO:0000256" key="2">
    <source>
        <dbReference type="ARBA" id="ARBA00022771"/>
    </source>
</evidence>
<dbReference type="GO" id="GO:0008270">
    <property type="term" value="F:zinc ion binding"/>
    <property type="evidence" value="ECO:0007669"/>
    <property type="project" value="UniProtKB-KW"/>
</dbReference>
<keyword evidence="7" id="KW-1185">Reference proteome</keyword>
<comment type="caution">
    <text evidence="6">The sequence shown here is derived from an EMBL/GenBank/DDBJ whole genome shotgun (WGS) entry which is preliminary data.</text>
</comment>
<dbReference type="AlphaFoldDB" id="A0A8S1P135"/>
<evidence type="ECO:0000313" key="6">
    <source>
        <dbReference type="EMBL" id="CAD8096303.1"/>
    </source>
</evidence>
<name>A0A8S1P135_PARPR</name>
<evidence type="ECO:0000256" key="4">
    <source>
        <dbReference type="PROSITE-ProRule" id="PRU00175"/>
    </source>
</evidence>
<evidence type="ECO:0000256" key="1">
    <source>
        <dbReference type="ARBA" id="ARBA00022723"/>
    </source>
</evidence>
<evidence type="ECO:0000259" key="5">
    <source>
        <dbReference type="PROSITE" id="PS50089"/>
    </source>
</evidence>
<dbReference type="PROSITE" id="PS00518">
    <property type="entry name" value="ZF_RING_1"/>
    <property type="match status" value="2"/>
</dbReference>
<dbReference type="OMA" id="YHSASIN"/>
<gene>
    <name evidence="6" type="ORF">PPRIM_AZ9-3.1.T1010024</name>
</gene>